<dbReference type="KEGG" id="ark:D6B99_11285"/>
<evidence type="ECO:0000313" key="3">
    <source>
        <dbReference type="Proteomes" id="UP000266118"/>
    </source>
</evidence>
<name>A0A386HRD6_9BACT</name>
<dbReference type="EMBL" id="CP032489">
    <property type="protein sequence ID" value="AYD48126.1"/>
    <property type="molecule type" value="Genomic_DNA"/>
</dbReference>
<protein>
    <submittedName>
        <fullName evidence="2">Uncharacterized protein</fullName>
    </submittedName>
</protein>
<feature type="chain" id="PRO_5017215123" evidence="1">
    <location>
        <begin position="25"/>
        <end position="308"/>
    </location>
</feature>
<keyword evidence="3" id="KW-1185">Reference proteome</keyword>
<proteinExistence type="predicted"/>
<gene>
    <name evidence="2" type="ORF">D6B99_11285</name>
</gene>
<dbReference type="AlphaFoldDB" id="A0A386HRD6"/>
<dbReference type="Proteomes" id="UP000266118">
    <property type="component" value="Chromosome"/>
</dbReference>
<keyword evidence="1" id="KW-0732">Signal</keyword>
<dbReference type="OrthoDB" id="650691at2"/>
<organism evidence="2 3">
    <name type="scientific">Arachidicoccus soli</name>
    <dbReference type="NCBI Taxonomy" id="2341117"/>
    <lineage>
        <taxon>Bacteria</taxon>
        <taxon>Pseudomonadati</taxon>
        <taxon>Bacteroidota</taxon>
        <taxon>Chitinophagia</taxon>
        <taxon>Chitinophagales</taxon>
        <taxon>Chitinophagaceae</taxon>
        <taxon>Arachidicoccus</taxon>
    </lineage>
</organism>
<sequence length="308" mass="34657">MHAVHKQLLALIAFLFCIAIPSLAQVDTVIENASVRLPDVTVSNVNIQQLLDRIKNDTSFYKAFKTLHIVGYTSYNNINILNKDGSIKASYDSKVQQIRNGDCRSDKVLEQKSTGDFFDRKGDYNYTIGELFSNLFFVKGKECGENNIVAGQTFGTSGKSGIEKKKEQLKMLFFNPGKKIPGIPFIGNKLDLYDAEAKQKYNYSLETTTYNGISAYIFTITPKPGASGIVIDKMSTIFDVLTLDVLERSYSLSYKAGLYDFNVNMQVELKHINGLLVPTVMRYSGDWSIVFKKRERATFTATLVDFKK</sequence>
<reference evidence="2 3" key="1">
    <citation type="submission" date="2018-09" db="EMBL/GenBank/DDBJ databases">
        <title>Arachidicoccus sp. nov., a bacterium isolated from soil.</title>
        <authorList>
            <person name="Weon H.-Y."/>
            <person name="Kwon S.-W."/>
            <person name="Lee S.A."/>
        </authorList>
    </citation>
    <scope>NUCLEOTIDE SEQUENCE [LARGE SCALE GENOMIC DNA]</scope>
    <source>
        <strain evidence="2 3">KIS59-12</strain>
    </source>
</reference>
<evidence type="ECO:0000313" key="2">
    <source>
        <dbReference type="EMBL" id="AYD48126.1"/>
    </source>
</evidence>
<feature type="signal peptide" evidence="1">
    <location>
        <begin position="1"/>
        <end position="24"/>
    </location>
</feature>
<accession>A0A386HRD6</accession>
<evidence type="ECO:0000256" key="1">
    <source>
        <dbReference type="SAM" id="SignalP"/>
    </source>
</evidence>